<dbReference type="InterPro" id="IPR018535">
    <property type="entry name" value="DUF1996"/>
</dbReference>
<gene>
    <name evidence="2" type="ORF">SAMN05421748_1228</name>
</gene>
<dbReference type="PANTHER" id="PTHR43662">
    <property type="match status" value="1"/>
</dbReference>
<evidence type="ECO:0000259" key="1">
    <source>
        <dbReference type="Pfam" id="PF09362"/>
    </source>
</evidence>
<sequence length="313" mass="33243">MGRPWLRLEAVLAVVVLGASAAYLGVRDADRAFYTSMSDAARVPAAAKPVAGASTGSYTWDCGRNQDGHRNTGNPVVSPGVAGPAHHEHDFIGNLGVGPVSSVEDLPGQPTSCTNGDASTYYWPVLRLGGSTDHHGPALVPTSLTMRYLGNLRGPVVAMPRLLVAAVGDAYAYTNKNGLARAVWSCSNTPDRTTMKYPICDDGAEVVRIFDFPSCWDGRQLDSPNHRQQMAFPAAGGGCPAGTFAVPHLEISMTYAVPAGRRYRIDAFDGQRYSPLTDHGFMVNLMPDALMERVVTCLNAGRACDDTAGSRSG</sequence>
<protein>
    <recommendedName>
        <fullName evidence="1">DUF1996 domain-containing protein</fullName>
    </recommendedName>
</protein>
<organism evidence="2 3">
    <name type="scientific">Paractinoplanes atraurantiacus</name>
    <dbReference type="NCBI Taxonomy" id="1036182"/>
    <lineage>
        <taxon>Bacteria</taxon>
        <taxon>Bacillati</taxon>
        <taxon>Actinomycetota</taxon>
        <taxon>Actinomycetes</taxon>
        <taxon>Micromonosporales</taxon>
        <taxon>Micromonosporaceae</taxon>
        <taxon>Paractinoplanes</taxon>
    </lineage>
</organism>
<dbReference type="EMBL" id="OBDY01000022">
    <property type="protein sequence ID" value="SNY60861.1"/>
    <property type="molecule type" value="Genomic_DNA"/>
</dbReference>
<dbReference type="Proteomes" id="UP000219612">
    <property type="component" value="Unassembled WGS sequence"/>
</dbReference>
<dbReference type="PANTHER" id="PTHR43662:SF3">
    <property type="entry name" value="DOMAIN PROTEIN, PUTATIVE (AFU_ORTHOLOGUE AFUA_6G11970)-RELATED"/>
    <property type="match status" value="1"/>
</dbReference>
<keyword evidence="3" id="KW-1185">Reference proteome</keyword>
<accession>A0A285JP66</accession>
<evidence type="ECO:0000313" key="2">
    <source>
        <dbReference type="EMBL" id="SNY60861.1"/>
    </source>
</evidence>
<reference evidence="2 3" key="1">
    <citation type="submission" date="2017-09" db="EMBL/GenBank/DDBJ databases">
        <authorList>
            <person name="Ehlers B."/>
            <person name="Leendertz F.H."/>
        </authorList>
    </citation>
    <scope>NUCLEOTIDE SEQUENCE [LARGE SCALE GENOMIC DNA]</scope>
    <source>
        <strain evidence="2 3">CGMCC 4.6857</strain>
    </source>
</reference>
<dbReference type="AlphaFoldDB" id="A0A285JP66"/>
<name>A0A285JP66_9ACTN</name>
<feature type="domain" description="DUF1996" evidence="1">
    <location>
        <begin position="75"/>
        <end position="259"/>
    </location>
</feature>
<evidence type="ECO:0000313" key="3">
    <source>
        <dbReference type="Proteomes" id="UP000219612"/>
    </source>
</evidence>
<dbReference type="Pfam" id="PF09362">
    <property type="entry name" value="DUF1996"/>
    <property type="match status" value="1"/>
</dbReference>
<proteinExistence type="predicted"/>